<feature type="transmembrane region" description="Helical" evidence="6">
    <location>
        <begin position="611"/>
        <end position="631"/>
    </location>
</feature>
<evidence type="ECO:0000256" key="1">
    <source>
        <dbReference type="ARBA" id="ARBA00004141"/>
    </source>
</evidence>
<evidence type="ECO:0000256" key="4">
    <source>
        <dbReference type="ARBA" id="ARBA00023136"/>
    </source>
</evidence>
<feature type="transmembrane region" description="Helical" evidence="6">
    <location>
        <begin position="504"/>
        <end position="522"/>
    </location>
</feature>
<feature type="domain" description="Polycystin cation channel PKD1/PKD2" evidence="7">
    <location>
        <begin position="517"/>
        <end position="638"/>
    </location>
</feature>
<dbReference type="GO" id="GO:0016020">
    <property type="term" value="C:membrane"/>
    <property type="evidence" value="ECO:0007669"/>
    <property type="project" value="UniProtKB-SubCell"/>
</dbReference>
<dbReference type="Pfam" id="PF08016">
    <property type="entry name" value="PKD_channel"/>
    <property type="match status" value="1"/>
</dbReference>
<dbReference type="AlphaFoldDB" id="A0A1Q9DWJ6"/>
<feature type="transmembrane region" description="Helical" evidence="6">
    <location>
        <begin position="569"/>
        <end position="591"/>
    </location>
</feature>
<evidence type="ECO:0000259" key="7">
    <source>
        <dbReference type="Pfam" id="PF08016"/>
    </source>
</evidence>
<dbReference type="Proteomes" id="UP000186817">
    <property type="component" value="Unassembled WGS sequence"/>
</dbReference>
<keyword evidence="9" id="KW-1185">Reference proteome</keyword>
<keyword evidence="3 6" id="KW-1133">Transmembrane helix</keyword>
<evidence type="ECO:0000256" key="3">
    <source>
        <dbReference type="ARBA" id="ARBA00022989"/>
    </source>
</evidence>
<dbReference type="OrthoDB" id="446828at2759"/>
<dbReference type="InterPro" id="IPR013122">
    <property type="entry name" value="PKD1_2_channel"/>
</dbReference>
<keyword evidence="4 6" id="KW-0472">Membrane</keyword>
<organism evidence="8 9">
    <name type="scientific">Symbiodinium microadriaticum</name>
    <name type="common">Dinoflagellate</name>
    <name type="synonym">Zooxanthella microadriatica</name>
    <dbReference type="NCBI Taxonomy" id="2951"/>
    <lineage>
        <taxon>Eukaryota</taxon>
        <taxon>Sar</taxon>
        <taxon>Alveolata</taxon>
        <taxon>Dinophyceae</taxon>
        <taxon>Suessiales</taxon>
        <taxon>Symbiodiniaceae</taxon>
        <taxon>Symbiodinium</taxon>
    </lineage>
</organism>
<evidence type="ECO:0000256" key="6">
    <source>
        <dbReference type="SAM" id="Phobius"/>
    </source>
</evidence>
<name>A0A1Q9DWJ6_SYMMI</name>
<keyword evidence="2 6" id="KW-0812">Transmembrane</keyword>
<dbReference type="Gene3D" id="1.10.287.70">
    <property type="match status" value="1"/>
</dbReference>
<reference evidence="8 9" key="1">
    <citation type="submission" date="2016-02" db="EMBL/GenBank/DDBJ databases">
        <title>Genome analysis of coral dinoflagellate symbionts highlights evolutionary adaptations to a symbiotic lifestyle.</title>
        <authorList>
            <person name="Aranda M."/>
            <person name="Li Y."/>
            <person name="Liew Y.J."/>
            <person name="Baumgarten S."/>
            <person name="Simakov O."/>
            <person name="Wilson M."/>
            <person name="Piel J."/>
            <person name="Ashoor H."/>
            <person name="Bougouffa S."/>
            <person name="Bajic V.B."/>
            <person name="Ryu T."/>
            <person name="Ravasi T."/>
            <person name="Bayer T."/>
            <person name="Micklem G."/>
            <person name="Kim H."/>
            <person name="Bhak J."/>
            <person name="Lajeunesse T.C."/>
            <person name="Voolstra C.R."/>
        </authorList>
    </citation>
    <scope>NUCLEOTIDE SEQUENCE [LARGE SCALE GENOMIC DNA]</scope>
    <source>
        <strain evidence="8 9">CCMP2467</strain>
    </source>
</reference>
<proteinExistence type="predicted"/>
<evidence type="ECO:0000256" key="5">
    <source>
        <dbReference type="SAM" id="MobiDB-lite"/>
    </source>
</evidence>
<evidence type="ECO:0000313" key="9">
    <source>
        <dbReference type="Proteomes" id="UP000186817"/>
    </source>
</evidence>
<dbReference type="EMBL" id="LSRX01000357">
    <property type="protein sequence ID" value="OLP99554.1"/>
    <property type="molecule type" value="Genomic_DNA"/>
</dbReference>
<accession>A0A1Q9DWJ6</accession>
<dbReference type="PANTHER" id="PTHR10877">
    <property type="entry name" value="POLYCYSTIN FAMILY MEMBER"/>
    <property type="match status" value="1"/>
</dbReference>
<dbReference type="PANTHER" id="PTHR10877:SF183">
    <property type="entry name" value="AT14535P-RELATED"/>
    <property type="match status" value="1"/>
</dbReference>
<evidence type="ECO:0000256" key="2">
    <source>
        <dbReference type="ARBA" id="ARBA00022692"/>
    </source>
</evidence>
<dbReference type="InterPro" id="IPR051223">
    <property type="entry name" value="Polycystin"/>
</dbReference>
<comment type="subcellular location">
    <subcellularLocation>
        <location evidence="1">Membrane</location>
        <topology evidence="1">Multi-pass membrane protein</topology>
    </subcellularLocation>
</comment>
<comment type="caution">
    <text evidence="8">The sequence shown here is derived from an EMBL/GenBank/DDBJ whole genome shotgun (WGS) entry which is preliminary data.</text>
</comment>
<gene>
    <name evidence="8" type="primary">pkd2</name>
    <name evidence="8" type="ORF">AK812_SmicGene17858</name>
</gene>
<feature type="region of interest" description="Disordered" evidence="5">
    <location>
        <begin position="102"/>
        <end position="129"/>
    </location>
</feature>
<protein>
    <submittedName>
        <fullName evidence="8">Polycystin-2</fullName>
    </submittedName>
</protein>
<feature type="transmembrane region" description="Helical" evidence="6">
    <location>
        <begin position="427"/>
        <end position="449"/>
    </location>
</feature>
<feature type="transmembrane region" description="Helical" evidence="6">
    <location>
        <begin position="534"/>
        <end position="563"/>
    </location>
</feature>
<evidence type="ECO:0000313" key="8">
    <source>
        <dbReference type="EMBL" id="OLP99554.1"/>
    </source>
</evidence>
<sequence>MTARSVFAQLRARSSSWSKVVSASDAPIAQPPSTRVIPDLPLDIADIAAAITTMQHGGAEDEGQEESDDQRFPRMGSDVKKLRVAVACHAAVILETGMVADSSLNTQPTPHGGERRVSSASAGGASGLGDTTDSAAFRRQYQRHSEVPVFFANSAAVMPKPLLCSCLLVTLTYWFCFVYSQVVHQDTAASWEIRASFKNFEEIMDRRSSKLKSAGGDDQPDDHVFKDWGDMYSWFRAGYVPLLWEEGPHGRGLLANRIRLIGGVRFGKEVAKPVDCSAGRQEKEWVNLVYNHSCFEDVPDDESSEQETYWLDVAQDVNTTLAHIDWLQSSGWISDETTEVTIQAFFFNAQSQTFVLSQMQVTLEHTGYLHGKLETLMVPSDIYAQHSRFWVSNVAADVLAGFCLAACALVEALMWRQAVKHRQLKAFIFNIYRLSNLLTLVGGVLYLAYYGVLSSSVDQIGIKLHEYTKTQAYPERPPGAGSGPWEARYDLLNDIHAFTEDAAVWYRGAQWICFWYMLVLLVKFGEGLPVSPRLMIFVNTLYDAVGSIFYFFIVFFVVFANFAMGAHFLFGHILYSWSTTFLPFASSLRVLMGDFDFMGMYDIAPVSSVSWFMLFIVMVAFVLVNLFIAIVTDSYQRVHAETVGNPHEDMLLDFARTLTNVGTTGATNVAGGVRSSFEKLKTQGPLSPMNALSKIFSERSGSGSWRKRMGSGSLDSPHLQEALGTGLGREVVPVESADLASRSECHSDDSVVKM</sequence>